<accession>W4FZX6</accession>
<dbReference type="VEuPathDB" id="FungiDB:H257_12058"/>
<name>W4FZX6_APHAT</name>
<protein>
    <submittedName>
        <fullName evidence="1">Uncharacterized protein</fullName>
    </submittedName>
</protein>
<dbReference type="AlphaFoldDB" id="W4FZX6"/>
<dbReference type="RefSeq" id="XP_009837469.1">
    <property type="nucleotide sequence ID" value="XM_009839167.1"/>
</dbReference>
<sequence length="314" mass="34655">MVAQLDLGGMLPALRFRTLYELETFPGNSGRRRCINMWKRHNCHVVCGHVICGPCSTHRIHTNYWTTLRACDTYVADLHSNTPQLADVCKRAKTATPRINMRNVVVRGFDPQHHRCSLDSALSSRRTRYRTTELRRWQSEVLTRALVGTARRLPTHPHSAKLAWVSISSMARPREAAAKNGRKPLGACCSSKRRLLGERPRVLALRDVGLPTWHLTMNRVKLAARVDSCSTSCVGNATSHDDHAIRMPFALEGMAWPGPSATAACAVLSRADSPPSMCGGLTRIQVAVDVHRPLWPPQAAHNATGCGPHGAMNS</sequence>
<proteinExistence type="predicted"/>
<evidence type="ECO:0000313" key="1">
    <source>
        <dbReference type="EMBL" id="ETV73020.1"/>
    </source>
</evidence>
<organism evidence="1">
    <name type="scientific">Aphanomyces astaci</name>
    <name type="common">Crayfish plague agent</name>
    <dbReference type="NCBI Taxonomy" id="112090"/>
    <lineage>
        <taxon>Eukaryota</taxon>
        <taxon>Sar</taxon>
        <taxon>Stramenopiles</taxon>
        <taxon>Oomycota</taxon>
        <taxon>Saprolegniomycetes</taxon>
        <taxon>Saprolegniales</taxon>
        <taxon>Verrucalvaceae</taxon>
        <taxon>Aphanomyces</taxon>
    </lineage>
</organism>
<dbReference type="GeneID" id="20814054"/>
<dbReference type="EMBL" id="KI913151">
    <property type="protein sequence ID" value="ETV73020.1"/>
    <property type="molecule type" value="Genomic_DNA"/>
</dbReference>
<reference evidence="1" key="1">
    <citation type="submission" date="2013-12" db="EMBL/GenBank/DDBJ databases">
        <title>The Genome Sequence of Aphanomyces astaci APO3.</title>
        <authorList>
            <consortium name="The Broad Institute Genomics Platform"/>
            <person name="Russ C."/>
            <person name="Tyler B."/>
            <person name="van West P."/>
            <person name="Dieguez-Uribeondo J."/>
            <person name="Young S.K."/>
            <person name="Zeng Q."/>
            <person name="Gargeya S."/>
            <person name="Fitzgerald M."/>
            <person name="Abouelleil A."/>
            <person name="Alvarado L."/>
            <person name="Chapman S.B."/>
            <person name="Gainer-Dewar J."/>
            <person name="Goldberg J."/>
            <person name="Griggs A."/>
            <person name="Gujja S."/>
            <person name="Hansen M."/>
            <person name="Howarth C."/>
            <person name="Imamovic A."/>
            <person name="Ireland A."/>
            <person name="Larimer J."/>
            <person name="McCowan C."/>
            <person name="Murphy C."/>
            <person name="Pearson M."/>
            <person name="Poon T.W."/>
            <person name="Priest M."/>
            <person name="Roberts A."/>
            <person name="Saif S."/>
            <person name="Shea T."/>
            <person name="Sykes S."/>
            <person name="Wortman J."/>
            <person name="Nusbaum C."/>
            <person name="Birren B."/>
        </authorList>
    </citation>
    <scope>NUCLEOTIDE SEQUENCE [LARGE SCALE GENOMIC DNA]</scope>
    <source>
        <strain evidence="1">APO3</strain>
    </source>
</reference>
<gene>
    <name evidence="1" type="ORF">H257_12058</name>
</gene>